<dbReference type="InterPro" id="IPR029063">
    <property type="entry name" value="SAM-dependent_MTases_sf"/>
</dbReference>
<proteinExistence type="predicted"/>
<keyword evidence="3" id="KW-1185">Reference proteome</keyword>
<dbReference type="RefSeq" id="WP_012617402.1">
    <property type="nucleotide sequence ID" value="NC_011832.1"/>
</dbReference>
<dbReference type="InterPro" id="IPR041698">
    <property type="entry name" value="Methyltransf_25"/>
</dbReference>
<dbReference type="PANTHER" id="PTHR43591">
    <property type="entry name" value="METHYLTRANSFERASE"/>
    <property type="match status" value="1"/>
</dbReference>
<dbReference type="PANTHER" id="PTHR43591:SF110">
    <property type="entry name" value="RHODANESE DOMAIN-CONTAINING PROTEIN"/>
    <property type="match status" value="1"/>
</dbReference>
<dbReference type="eggNOG" id="arCOG01788">
    <property type="taxonomic scope" value="Archaea"/>
</dbReference>
<feature type="domain" description="Methyltransferase" evidence="1">
    <location>
        <begin position="46"/>
        <end position="140"/>
    </location>
</feature>
<dbReference type="AlphaFoldDB" id="B8GG09"/>
<protein>
    <submittedName>
        <fullName evidence="2">Methyltransferase type 12</fullName>
    </submittedName>
</protein>
<accession>B8GG09</accession>
<dbReference type="STRING" id="521011.Mpal_0717"/>
<dbReference type="CDD" id="cd02440">
    <property type="entry name" value="AdoMet_MTases"/>
    <property type="match status" value="1"/>
</dbReference>
<evidence type="ECO:0000313" key="2">
    <source>
        <dbReference type="EMBL" id="ACL16083.1"/>
    </source>
</evidence>
<dbReference type="Pfam" id="PF13649">
    <property type="entry name" value="Methyltransf_25"/>
    <property type="match status" value="1"/>
</dbReference>
<gene>
    <name evidence="2" type="ordered locus">Mpal_0717</name>
</gene>
<dbReference type="GeneID" id="7271863"/>
<evidence type="ECO:0000313" key="3">
    <source>
        <dbReference type="Proteomes" id="UP000002457"/>
    </source>
</evidence>
<dbReference type="SUPFAM" id="SSF53335">
    <property type="entry name" value="S-adenosyl-L-methionine-dependent methyltransferases"/>
    <property type="match status" value="1"/>
</dbReference>
<dbReference type="HOGENOM" id="CLU_081790_1_0_2"/>
<dbReference type="OrthoDB" id="57427at2157"/>
<sequence length="238" mass="26878">MEHIRRAFDTIAGEYDAQRRWIIPDIDAFYSAAVWAAEWKGDTPKILDIGAGTGLLSALLQEKYPKAHLTLLDFAEQMLNVARERFAGRTDLRYITGDYRDVDLCGGYDLICSALSIHHLPDEEKAGLYHRIYDALNPGGVFVNADQARGDTPALDRRFIEYWDAFLSDGPLTPAEQAVIRTRRDTLDQSANLGDQLTWLKTSGFSNVDVIYRNRTFVVLTGSKKSDSEEDQVWASRQ</sequence>
<organism evidence="2 3">
    <name type="scientific">Methanosphaerula palustris (strain ATCC BAA-1556 / DSM 19958 / E1-9c)</name>
    <dbReference type="NCBI Taxonomy" id="521011"/>
    <lineage>
        <taxon>Archaea</taxon>
        <taxon>Methanobacteriati</taxon>
        <taxon>Methanobacteriota</taxon>
        <taxon>Stenosarchaea group</taxon>
        <taxon>Methanomicrobia</taxon>
        <taxon>Methanomicrobiales</taxon>
        <taxon>Methanoregulaceae</taxon>
        <taxon>Methanosphaerula</taxon>
    </lineage>
</organism>
<dbReference type="GO" id="GO:0032259">
    <property type="term" value="P:methylation"/>
    <property type="evidence" value="ECO:0007669"/>
    <property type="project" value="UniProtKB-KW"/>
</dbReference>
<name>B8GG09_METPE</name>
<dbReference type="GO" id="GO:0008168">
    <property type="term" value="F:methyltransferase activity"/>
    <property type="evidence" value="ECO:0007669"/>
    <property type="project" value="UniProtKB-KW"/>
</dbReference>
<keyword evidence="2" id="KW-0808">Transferase</keyword>
<dbReference type="Gene3D" id="3.40.50.150">
    <property type="entry name" value="Vaccinia Virus protein VP39"/>
    <property type="match status" value="1"/>
</dbReference>
<dbReference type="Proteomes" id="UP000002457">
    <property type="component" value="Chromosome"/>
</dbReference>
<keyword evidence="2" id="KW-0489">Methyltransferase</keyword>
<reference evidence="2 3" key="1">
    <citation type="journal article" date="2015" name="Genome Announc.">
        <title>Complete Genome Sequence of Methanosphaerula palustris E1-9CT, a Hydrogenotrophic Methanogen Isolated from a Minerotrophic Fen Peatland.</title>
        <authorList>
            <person name="Cadillo-Quiroz H."/>
            <person name="Browne P."/>
            <person name="Kyrpides N."/>
            <person name="Woyke T."/>
            <person name="Goodwin L."/>
            <person name="Detter C."/>
            <person name="Yavitt J.B."/>
            <person name="Zinder S.H."/>
        </authorList>
    </citation>
    <scope>NUCLEOTIDE SEQUENCE [LARGE SCALE GENOMIC DNA]</scope>
    <source>
        <strain evidence="3">ATCC BAA-1556 / DSM 19958 / E1-9c</strain>
    </source>
</reference>
<dbReference type="KEGG" id="mpl:Mpal_0717"/>
<evidence type="ECO:0000259" key="1">
    <source>
        <dbReference type="Pfam" id="PF13649"/>
    </source>
</evidence>
<dbReference type="EMBL" id="CP001338">
    <property type="protein sequence ID" value="ACL16083.1"/>
    <property type="molecule type" value="Genomic_DNA"/>
</dbReference>